<keyword evidence="6" id="KW-0735">Signal-anchor</keyword>
<dbReference type="CDD" id="cd02510">
    <property type="entry name" value="pp-GalNAc-T"/>
    <property type="match status" value="1"/>
</dbReference>
<comment type="subcellular location">
    <subcellularLocation>
        <location evidence="2 13">Golgi apparatus membrane</location>
        <topology evidence="2 13">Single-pass type II membrane protein</topology>
    </subcellularLocation>
</comment>
<dbReference type="EnsemblMetazoa" id="XM_022801109">
    <property type="protein sequence ID" value="XP_022656844"/>
    <property type="gene ID" value="LOC111248565"/>
</dbReference>
<dbReference type="InParanoid" id="A0A7M7JT86"/>
<dbReference type="RefSeq" id="XP_022656833.1">
    <property type="nucleotide sequence ID" value="XM_022801098.1"/>
</dbReference>
<sequence length="630" mass="71177">MSIMRRRPRGSVVWKLGGAAAFSWLLLTLFASTRKDLIQDDNSVFQPPQPALMQHNLRADSEMNGASTSAGPIVPAVNVAPDVLPPLARRRMRKQGDPEEPRTTKINADQEEGQGVIKFPVDPKAPGEGGVAVQMPANLSGEAKRRYDNGWQNNAFNQFASDMISLHRSLPDMRQEGCRSQSFQKDLPVTAVIICFHNEAWSVLLRTVHSVIGRSPKHLLKEIILVDDFSDMPHLKDQLKRYADELGIVKIIRATKREGLIRARLLGAKAATAPVLTFLDSHCECTQGWLEPLLQRVAEDETNVVCPVIDVINDKTFEYHHRPGLSVINVGGFDWNLQFDWHAVPQRVKDQLKNNWSPVPSPTMAGGLFTISKAYFEKLGLYDSGFDIWGGENLELSFKTWMCGGRLEIVPCSHVGHVFRKRSPYKWRKGVNVLKKNSIRLAKVWMDDYAKYYFDRIGPDLSDYGDISERIELRKHLNCKSFEWYVKNIYPELFIPGEAAATGEIRNLAFGSEWCMDSKGAVDKVVSVYRCHGQGGNQYWLFSKTGEVRRDDLCLDYAGGDVTLYPCHGSKGNQYWRYDINDKTLKHGSSQKCLAINEMKTGLSMETCNPSVDRQSWKFANFNISKLEDS</sequence>
<organism evidence="15 16">
    <name type="scientific">Varroa destructor</name>
    <name type="common">Honeybee mite</name>
    <dbReference type="NCBI Taxonomy" id="109461"/>
    <lineage>
        <taxon>Eukaryota</taxon>
        <taxon>Metazoa</taxon>
        <taxon>Ecdysozoa</taxon>
        <taxon>Arthropoda</taxon>
        <taxon>Chelicerata</taxon>
        <taxon>Arachnida</taxon>
        <taxon>Acari</taxon>
        <taxon>Parasitiformes</taxon>
        <taxon>Mesostigmata</taxon>
        <taxon>Gamasina</taxon>
        <taxon>Dermanyssoidea</taxon>
        <taxon>Varroidae</taxon>
        <taxon>Varroa</taxon>
    </lineage>
</organism>
<dbReference type="SUPFAM" id="SSF50370">
    <property type="entry name" value="Ricin B-like lectins"/>
    <property type="match status" value="1"/>
</dbReference>
<evidence type="ECO:0000256" key="9">
    <source>
        <dbReference type="ARBA" id="ARBA00023136"/>
    </source>
</evidence>
<dbReference type="RefSeq" id="XP_022656827.1">
    <property type="nucleotide sequence ID" value="XM_022801092.1"/>
</dbReference>
<dbReference type="InterPro" id="IPR000772">
    <property type="entry name" value="Ricin_B_lectin"/>
</dbReference>
<keyword evidence="16" id="KW-1185">Reference proteome</keyword>
<dbReference type="GO" id="GO:0000139">
    <property type="term" value="C:Golgi membrane"/>
    <property type="evidence" value="ECO:0007669"/>
    <property type="project" value="UniProtKB-SubCell"/>
</dbReference>
<evidence type="ECO:0000313" key="16">
    <source>
        <dbReference type="Proteomes" id="UP000594260"/>
    </source>
</evidence>
<evidence type="ECO:0000313" key="15">
    <source>
        <dbReference type="EnsemblMetazoa" id="XP_022656844"/>
    </source>
</evidence>
<dbReference type="FunFam" id="3.90.550.10:FF:000053">
    <property type="entry name" value="Polypeptide N-acetylgalactosaminyltransferase"/>
    <property type="match status" value="1"/>
</dbReference>
<dbReference type="PANTHER" id="PTHR11675">
    <property type="entry name" value="N-ACETYLGALACTOSAMINYLTRANSFERASE"/>
    <property type="match status" value="1"/>
</dbReference>
<proteinExistence type="inferred from homology"/>
<dbReference type="Proteomes" id="UP000594260">
    <property type="component" value="Unplaced"/>
</dbReference>
<comment type="similarity">
    <text evidence="3 13">Belongs to the glycosyltransferase 2 family. GalNAc-T subfamily.</text>
</comment>
<feature type="domain" description="Ricin B lectin" evidence="14">
    <location>
        <begin position="502"/>
        <end position="620"/>
    </location>
</feature>
<dbReference type="GeneID" id="111248565"/>
<dbReference type="UniPathway" id="UPA00378"/>
<dbReference type="EnsemblMetazoa" id="XM_022801118">
    <property type="protein sequence ID" value="XP_022656853"/>
    <property type="gene ID" value="LOC111248565"/>
</dbReference>
<evidence type="ECO:0000256" key="5">
    <source>
        <dbReference type="ARBA" id="ARBA00022734"/>
    </source>
</evidence>
<name>A0A7M7JT86_VARDE</name>
<dbReference type="InterPro" id="IPR001173">
    <property type="entry name" value="Glyco_trans_2-like"/>
</dbReference>
<keyword evidence="10 13" id="KW-1015">Disulfide bond</keyword>
<dbReference type="GO" id="GO:0030246">
    <property type="term" value="F:carbohydrate binding"/>
    <property type="evidence" value="ECO:0007669"/>
    <property type="project" value="UniProtKB-KW"/>
</dbReference>
<evidence type="ECO:0000256" key="4">
    <source>
        <dbReference type="ARBA" id="ARBA00022692"/>
    </source>
</evidence>
<evidence type="ECO:0000256" key="11">
    <source>
        <dbReference type="ARBA" id="ARBA00023180"/>
    </source>
</evidence>
<dbReference type="EC" id="2.4.1.-" evidence="13"/>
<keyword evidence="4" id="KW-0812">Transmembrane</keyword>
<evidence type="ECO:0000256" key="8">
    <source>
        <dbReference type="ARBA" id="ARBA00023034"/>
    </source>
</evidence>
<dbReference type="PROSITE" id="PS50231">
    <property type="entry name" value="RICIN_B_LECTIN"/>
    <property type="match status" value="1"/>
</dbReference>
<dbReference type="EnsemblMetazoa" id="XM_022801092">
    <property type="protein sequence ID" value="XP_022656827"/>
    <property type="gene ID" value="LOC111248565"/>
</dbReference>
<dbReference type="OMA" id="QIWRFEK"/>
<keyword evidence="11" id="KW-0325">Glycoprotein</keyword>
<dbReference type="PANTHER" id="PTHR11675:SF131">
    <property type="entry name" value="POLYPEPTIDE N-ACETYLGALACTOSAMINYLTRANSFERASE 9-RELATED"/>
    <property type="match status" value="1"/>
</dbReference>
<dbReference type="Pfam" id="PF00535">
    <property type="entry name" value="Glycos_transf_2"/>
    <property type="match status" value="1"/>
</dbReference>
<dbReference type="InterPro" id="IPR035992">
    <property type="entry name" value="Ricin_B-like_lectins"/>
</dbReference>
<dbReference type="CDD" id="cd23462">
    <property type="entry name" value="beta-trefoil_Ricin_Pgant9-like"/>
    <property type="match status" value="1"/>
</dbReference>
<evidence type="ECO:0000256" key="2">
    <source>
        <dbReference type="ARBA" id="ARBA00004323"/>
    </source>
</evidence>
<keyword evidence="7" id="KW-1133">Transmembrane helix</keyword>
<comment type="pathway">
    <text evidence="13">Protein modification; protein glycosylation.</text>
</comment>
<reference evidence="15" key="1">
    <citation type="submission" date="2021-01" db="UniProtKB">
        <authorList>
            <consortium name="EnsemblMetazoa"/>
        </authorList>
    </citation>
    <scope>IDENTIFICATION</scope>
</reference>
<dbReference type="GO" id="GO:0006493">
    <property type="term" value="P:protein O-linked glycosylation"/>
    <property type="evidence" value="ECO:0007669"/>
    <property type="project" value="UniProtKB-ARBA"/>
</dbReference>
<dbReference type="AlphaFoldDB" id="A0A7M7JT86"/>
<keyword evidence="13" id="KW-0328">Glycosyltransferase</keyword>
<dbReference type="Gene3D" id="2.80.10.50">
    <property type="match status" value="1"/>
</dbReference>
<dbReference type="SMART" id="SM00458">
    <property type="entry name" value="RICIN"/>
    <property type="match status" value="1"/>
</dbReference>
<evidence type="ECO:0000256" key="7">
    <source>
        <dbReference type="ARBA" id="ARBA00022989"/>
    </source>
</evidence>
<dbReference type="KEGG" id="vde:111248565"/>
<comment type="cofactor">
    <cofactor evidence="1 13">
        <name>Mn(2+)</name>
        <dbReference type="ChEBI" id="CHEBI:29035"/>
    </cofactor>
</comment>
<accession>A0A7M7JT86</accession>
<dbReference type="RefSeq" id="XP_022656853.1">
    <property type="nucleotide sequence ID" value="XM_022801118.1"/>
</dbReference>
<keyword evidence="13" id="KW-0808">Transferase</keyword>
<keyword evidence="5 13" id="KW-0430">Lectin</keyword>
<evidence type="ECO:0000256" key="1">
    <source>
        <dbReference type="ARBA" id="ARBA00001936"/>
    </source>
</evidence>
<keyword evidence="12 13" id="KW-0464">Manganese</keyword>
<dbReference type="InterPro" id="IPR045885">
    <property type="entry name" value="GalNAc-T"/>
</dbReference>
<dbReference type="EnsemblMetazoa" id="XM_022801098">
    <property type="protein sequence ID" value="XP_022656833"/>
    <property type="gene ID" value="LOC111248565"/>
</dbReference>
<protein>
    <recommendedName>
        <fullName evidence="13">Polypeptide N-acetylgalactosaminyltransferase</fullName>
        <ecNumber evidence="13">2.4.1.-</ecNumber>
    </recommendedName>
    <alternativeName>
        <fullName evidence="13">Protein-UDP acetylgalactosaminyltransferase</fullName>
    </alternativeName>
</protein>
<dbReference type="EnsemblMetazoa" id="XM_022801126">
    <property type="protein sequence ID" value="XP_022656861"/>
    <property type="gene ID" value="LOC111248565"/>
</dbReference>
<dbReference type="GO" id="GO:0004653">
    <property type="term" value="F:polypeptide N-acetylgalactosaminyltransferase activity"/>
    <property type="evidence" value="ECO:0007669"/>
    <property type="project" value="TreeGrafter"/>
</dbReference>
<dbReference type="OrthoDB" id="6119243at2759"/>
<evidence type="ECO:0000256" key="6">
    <source>
        <dbReference type="ARBA" id="ARBA00022968"/>
    </source>
</evidence>
<evidence type="ECO:0000256" key="3">
    <source>
        <dbReference type="ARBA" id="ARBA00005680"/>
    </source>
</evidence>
<dbReference type="Gene3D" id="3.90.550.10">
    <property type="entry name" value="Spore Coat Polysaccharide Biosynthesis Protein SpsA, Chain A"/>
    <property type="match status" value="1"/>
</dbReference>
<dbReference type="SUPFAM" id="SSF53448">
    <property type="entry name" value="Nucleotide-diphospho-sugar transferases"/>
    <property type="match status" value="1"/>
</dbReference>
<dbReference type="RefSeq" id="XP_022656817.1">
    <property type="nucleotide sequence ID" value="XM_022801082.1"/>
</dbReference>
<evidence type="ECO:0000256" key="13">
    <source>
        <dbReference type="RuleBase" id="RU361242"/>
    </source>
</evidence>
<keyword evidence="9" id="KW-0472">Membrane</keyword>
<dbReference type="RefSeq" id="XP_022656861.1">
    <property type="nucleotide sequence ID" value="XM_022801126.1"/>
</dbReference>
<dbReference type="Pfam" id="PF00652">
    <property type="entry name" value="Ricin_B_lectin"/>
    <property type="match status" value="1"/>
</dbReference>
<dbReference type="InterPro" id="IPR029044">
    <property type="entry name" value="Nucleotide-diphossugar_trans"/>
</dbReference>
<evidence type="ECO:0000256" key="12">
    <source>
        <dbReference type="ARBA" id="ARBA00023211"/>
    </source>
</evidence>
<evidence type="ECO:0000256" key="10">
    <source>
        <dbReference type="ARBA" id="ARBA00023157"/>
    </source>
</evidence>
<dbReference type="FunFam" id="2.80.10.50:FF:000123">
    <property type="entry name" value="Polypeptide N-acetylgalactosaminyltransferase"/>
    <property type="match status" value="1"/>
</dbReference>
<dbReference type="RefSeq" id="XP_022656844.1">
    <property type="nucleotide sequence ID" value="XM_022801109.1"/>
</dbReference>
<keyword evidence="8 13" id="KW-0333">Golgi apparatus</keyword>
<evidence type="ECO:0000259" key="14">
    <source>
        <dbReference type="SMART" id="SM00458"/>
    </source>
</evidence>
<dbReference type="EnsemblMetazoa" id="XM_022801082">
    <property type="protein sequence ID" value="XP_022656817"/>
    <property type="gene ID" value="LOC111248565"/>
</dbReference>